<keyword evidence="2" id="KW-1185">Reference proteome</keyword>
<comment type="caution">
    <text evidence="1">The sequence shown here is derived from an EMBL/GenBank/DDBJ whole genome shotgun (WGS) entry which is preliminary data.</text>
</comment>
<evidence type="ECO:0000313" key="2">
    <source>
        <dbReference type="Proteomes" id="UP001604336"/>
    </source>
</evidence>
<gene>
    <name evidence="1" type="ORF">Adt_08949</name>
</gene>
<organism evidence="1 2">
    <name type="scientific">Abeliophyllum distichum</name>
    <dbReference type="NCBI Taxonomy" id="126358"/>
    <lineage>
        <taxon>Eukaryota</taxon>
        <taxon>Viridiplantae</taxon>
        <taxon>Streptophyta</taxon>
        <taxon>Embryophyta</taxon>
        <taxon>Tracheophyta</taxon>
        <taxon>Spermatophyta</taxon>
        <taxon>Magnoliopsida</taxon>
        <taxon>eudicotyledons</taxon>
        <taxon>Gunneridae</taxon>
        <taxon>Pentapetalae</taxon>
        <taxon>asterids</taxon>
        <taxon>lamiids</taxon>
        <taxon>Lamiales</taxon>
        <taxon>Oleaceae</taxon>
        <taxon>Forsythieae</taxon>
        <taxon>Abeliophyllum</taxon>
    </lineage>
</organism>
<proteinExistence type="predicted"/>
<dbReference type="Proteomes" id="UP001604336">
    <property type="component" value="Unassembled WGS sequence"/>
</dbReference>
<sequence>MKRLIRRLARVADSSEYSLLRSESRTRRRRTVSFRNTGWCTGGTLAGRRSMVTNRKVFCGSPATCYSSNECWKLCAFVGDGAGGVEDSRELQDLLNSISDEFR</sequence>
<protein>
    <submittedName>
        <fullName evidence="1">Auxin-responsive protein SAUR71-like</fullName>
    </submittedName>
</protein>
<accession>A0ABD1UH59</accession>
<evidence type="ECO:0000313" key="1">
    <source>
        <dbReference type="EMBL" id="KAL2523895.1"/>
    </source>
</evidence>
<name>A0ABD1UH59_9LAMI</name>
<reference evidence="2" key="1">
    <citation type="submission" date="2024-07" db="EMBL/GenBank/DDBJ databases">
        <title>Two chromosome-level genome assemblies of Korean endemic species Abeliophyllum distichum and Forsythia ovata (Oleaceae).</title>
        <authorList>
            <person name="Jang H."/>
        </authorList>
    </citation>
    <scope>NUCLEOTIDE SEQUENCE [LARGE SCALE GENOMIC DNA]</scope>
</reference>
<dbReference type="EMBL" id="JBFOLK010000003">
    <property type="protein sequence ID" value="KAL2523895.1"/>
    <property type="molecule type" value="Genomic_DNA"/>
</dbReference>
<dbReference type="AlphaFoldDB" id="A0ABD1UH59"/>